<keyword evidence="3" id="KW-1185">Reference proteome</keyword>
<dbReference type="RefSeq" id="XP_025568263.1">
    <property type="nucleotide sequence ID" value="XM_025701450.1"/>
</dbReference>
<evidence type="ECO:0000256" key="1">
    <source>
        <dbReference type="SAM" id="MobiDB-lite"/>
    </source>
</evidence>
<evidence type="ECO:0000313" key="3">
    <source>
        <dbReference type="Proteomes" id="UP000248405"/>
    </source>
</evidence>
<dbReference type="AlphaFoldDB" id="A0A319BSL5"/>
<name>A0A319BSL5_ASPVC</name>
<feature type="region of interest" description="Disordered" evidence="1">
    <location>
        <begin position="1"/>
        <end position="20"/>
    </location>
</feature>
<dbReference type="GeneID" id="37206042"/>
<gene>
    <name evidence="2" type="ORF">BO88DRAFT_14149</name>
</gene>
<dbReference type="Proteomes" id="UP000248405">
    <property type="component" value="Unassembled WGS sequence"/>
</dbReference>
<evidence type="ECO:0000313" key="2">
    <source>
        <dbReference type="EMBL" id="PYH74469.1"/>
    </source>
</evidence>
<feature type="compositionally biased region" description="Basic residues" evidence="1">
    <location>
        <begin position="1"/>
        <end position="16"/>
    </location>
</feature>
<sequence length="98" mass="10706">MSRRTRGISPKKKRAKVPAATPKVPAMVALVGSQAGGKAVEVKGSVVPMPHSQHVASIYHLQSRLDWCLSSWILYSRQRQGMAAVWIDLPNAVRSTQS</sequence>
<reference evidence="2" key="1">
    <citation type="submission" date="2016-12" db="EMBL/GenBank/DDBJ databases">
        <title>The genomes of Aspergillus section Nigri reveals drivers in fungal speciation.</title>
        <authorList>
            <consortium name="DOE Joint Genome Institute"/>
            <person name="Vesth T.C."/>
            <person name="Nybo J."/>
            <person name="Theobald S."/>
            <person name="Brandl J."/>
            <person name="Frisvad J.C."/>
            <person name="Nielsen K.F."/>
            <person name="Lyhne E.K."/>
            <person name="Kogle M.E."/>
            <person name="Kuo A."/>
            <person name="Riley R."/>
            <person name="Clum A."/>
            <person name="Nolan M."/>
            <person name="Lipzen A."/>
            <person name="Salamov A."/>
            <person name="Henrissat B."/>
            <person name="Wiebenga A."/>
            <person name="De Vries R.P."/>
            <person name="Grigoriev I.V."/>
            <person name="Mortensen U.H."/>
            <person name="Andersen M.R."/>
            <person name="Baker S.E."/>
        </authorList>
    </citation>
    <scope>NUCLEOTIDE SEQUENCE [LARGE SCALE GENOMIC DNA]</scope>
    <source>
        <strain evidence="2">CBS 113365</strain>
    </source>
</reference>
<proteinExistence type="predicted"/>
<dbReference type="EMBL" id="KZ821614">
    <property type="protein sequence ID" value="PYH74469.1"/>
    <property type="molecule type" value="Genomic_DNA"/>
</dbReference>
<protein>
    <submittedName>
        <fullName evidence="2">Uncharacterized protein</fullName>
    </submittedName>
</protein>
<organism evidence="2 3">
    <name type="scientific">Aspergillus vadensis (strain CBS 113365 / IMI 142717 / IBT 24658)</name>
    <dbReference type="NCBI Taxonomy" id="1448311"/>
    <lineage>
        <taxon>Eukaryota</taxon>
        <taxon>Fungi</taxon>
        <taxon>Dikarya</taxon>
        <taxon>Ascomycota</taxon>
        <taxon>Pezizomycotina</taxon>
        <taxon>Eurotiomycetes</taxon>
        <taxon>Eurotiomycetidae</taxon>
        <taxon>Eurotiales</taxon>
        <taxon>Aspergillaceae</taxon>
        <taxon>Aspergillus</taxon>
        <taxon>Aspergillus subgen. Circumdati</taxon>
    </lineage>
</organism>
<accession>A0A319BSL5</accession>